<dbReference type="PRINTS" id="PR00812">
    <property type="entry name" value="BCTERIALGSPF"/>
</dbReference>
<evidence type="ECO:0000256" key="8">
    <source>
        <dbReference type="ARBA" id="ARBA00023136"/>
    </source>
</evidence>
<keyword evidence="8 10" id="KW-0472">Membrane</keyword>
<evidence type="ECO:0000256" key="1">
    <source>
        <dbReference type="ARBA" id="ARBA00004429"/>
    </source>
</evidence>
<keyword evidence="5" id="KW-0997">Cell inner membrane</keyword>
<dbReference type="GO" id="GO:0015628">
    <property type="term" value="P:protein secretion by the type II secretion system"/>
    <property type="evidence" value="ECO:0007669"/>
    <property type="project" value="TreeGrafter"/>
</dbReference>
<evidence type="ECO:0000256" key="9">
    <source>
        <dbReference type="RuleBase" id="RU003923"/>
    </source>
</evidence>
<comment type="similarity">
    <text evidence="2 9">Belongs to the GSP F family.</text>
</comment>
<dbReference type="FunFam" id="1.20.81.30:FF:000001">
    <property type="entry name" value="Type II secretion system protein F"/>
    <property type="match status" value="2"/>
</dbReference>
<evidence type="ECO:0000256" key="10">
    <source>
        <dbReference type="SAM" id="Phobius"/>
    </source>
</evidence>
<sequence length="418" mass="47032">MLKPTIVTQTAQSAATSKPLKYYVYRGQHTQGQKVRGNLHAENLSRAKQQLRQQGIHIHYLVEKKISRFVWRSQRIDMRDLCAFSKQLATLLQAGIPLLQSLQLLQSASAKLSMQALLHHLQVDLQAGHSFSHTLQAHPQYFDALFCAFIASGEQAGELDAMLQYAAQYQDRTLKLQTQLRQALRYPILVLLTAAGVSCVLLIYVIPIFQTMFQSLAADLPWLTLFVLKLSEQLQQHGLIILGCTYLIYRLLRHAYRQNQKLQYYGHAFSLRLPIFGNLIQQSIIARFSRILATTFAAGLALPEALQLAANASQNQLYEQAIQQIQADVSAGQQLHFAMRRSQRFPALLVQMIAIGETSGQLDCMLQQIAQQLEQELAQQMASLMVLLEPLLLLLLAAIVATLIIAMYLPIFQMGLAI</sequence>
<evidence type="ECO:0000313" key="12">
    <source>
        <dbReference type="EMBL" id="AOA57069.1"/>
    </source>
</evidence>
<dbReference type="Gene3D" id="1.20.81.30">
    <property type="entry name" value="Type II secretion system (T2SS), domain F"/>
    <property type="match status" value="2"/>
</dbReference>
<feature type="transmembrane region" description="Helical" evidence="10">
    <location>
        <begin position="391"/>
        <end position="411"/>
    </location>
</feature>
<evidence type="ECO:0000259" key="11">
    <source>
        <dbReference type="Pfam" id="PF00482"/>
    </source>
</evidence>
<evidence type="ECO:0000256" key="5">
    <source>
        <dbReference type="ARBA" id="ARBA00022519"/>
    </source>
</evidence>
<dbReference type="Proteomes" id="UP000093391">
    <property type="component" value="Chromosome"/>
</dbReference>
<dbReference type="KEGG" id="ala:BFG52_01005"/>
<dbReference type="STRING" id="1789224.BFG52_01005"/>
<feature type="transmembrane region" description="Helical" evidence="10">
    <location>
        <begin position="188"/>
        <end position="213"/>
    </location>
</feature>
<keyword evidence="4" id="KW-1003">Cell membrane</keyword>
<dbReference type="InterPro" id="IPR018076">
    <property type="entry name" value="T2SS_GspF_dom"/>
</dbReference>
<evidence type="ECO:0000256" key="4">
    <source>
        <dbReference type="ARBA" id="ARBA00022475"/>
    </source>
</evidence>
<dbReference type="InterPro" id="IPR003004">
    <property type="entry name" value="GspF/PilC"/>
</dbReference>
<dbReference type="RefSeq" id="WP_067551395.1">
    <property type="nucleotide sequence ID" value="NZ_CP016895.1"/>
</dbReference>
<feature type="transmembrane region" description="Helical" evidence="10">
    <location>
        <begin position="233"/>
        <end position="252"/>
    </location>
</feature>
<accession>A0A1B2LVX1</accession>
<dbReference type="AlphaFoldDB" id="A0A1B2LVX1"/>
<dbReference type="GO" id="GO:0005886">
    <property type="term" value="C:plasma membrane"/>
    <property type="evidence" value="ECO:0007669"/>
    <property type="project" value="UniProtKB-SubCell"/>
</dbReference>
<reference evidence="12 13" key="1">
    <citation type="submission" date="2016-08" db="EMBL/GenBank/DDBJ databases">
        <authorList>
            <person name="Seilhamer J.J."/>
        </authorList>
    </citation>
    <scope>NUCLEOTIDE SEQUENCE [LARGE SCALE GENOMIC DNA]</scope>
    <source>
        <strain evidence="12 13">BRTC-1</strain>
    </source>
</reference>
<dbReference type="PANTHER" id="PTHR30012:SF7">
    <property type="entry name" value="PROTEIN TRANSPORT PROTEIN HOFC HOMOLOG"/>
    <property type="match status" value="1"/>
</dbReference>
<dbReference type="EMBL" id="CP016895">
    <property type="protein sequence ID" value="AOA57069.1"/>
    <property type="molecule type" value="Genomic_DNA"/>
</dbReference>
<dbReference type="OrthoDB" id="9805682at2"/>
<evidence type="ECO:0000313" key="13">
    <source>
        <dbReference type="Proteomes" id="UP000093391"/>
    </source>
</evidence>
<keyword evidence="7 10" id="KW-1133">Transmembrane helix</keyword>
<keyword evidence="3 9" id="KW-0813">Transport</keyword>
<organism evidence="12 13">
    <name type="scientific">Acinetobacter larvae</name>
    <dbReference type="NCBI Taxonomy" id="1789224"/>
    <lineage>
        <taxon>Bacteria</taxon>
        <taxon>Pseudomonadati</taxon>
        <taxon>Pseudomonadota</taxon>
        <taxon>Gammaproteobacteria</taxon>
        <taxon>Moraxellales</taxon>
        <taxon>Moraxellaceae</taxon>
        <taxon>Acinetobacter</taxon>
    </lineage>
</organism>
<dbReference type="InterPro" id="IPR042094">
    <property type="entry name" value="T2SS_GspF_sf"/>
</dbReference>
<proteinExistence type="inferred from homology"/>
<evidence type="ECO:0000256" key="2">
    <source>
        <dbReference type="ARBA" id="ARBA00005745"/>
    </source>
</evidence>
<feature type="domain" description="Type II secretion system protein GspF" evidence="11">
    <location>
        <begin position="84"/>
        <end position="207"/>
    </location>
</feature>
<name>A0A1B2LVX1_9GAMM</name>
<evidence type="ECO:0000256" key="6">
    <source>
        <dbReference type="ARBA" id="ARBA00022692"/>
    </source>
</evidence>
<dbReference type="InterPro" id="IPR001992">
    <property type="entry name" value="T2SS_GspF/T4SS_PilC_CS"/>
</dbReference>
<gene>
    <name evidence="12" type="ORF">BFG52_01005</name>
</gene>
<dbReference type="PANTHER" id="PTHR30012">
    <property type="entry name" value="GENERAL SECRETION PATHWAY PROTEIN"/>
    <property type="match status" value="1"/>
</dbReference>
<dbReference type="Pfam" id="PF00482">
    <property type="entry name" value="T2SSF"/>
    <property type="match status" value="2"/>
</dbReference>
<protein>
    <recommendedName>
        <fullName evidence="11">Type II secretion system protein GspF domain-containing protein</fullName>
    </recommendedName>
</protein>
<dbReference type="PROSITE" id="PS00874">
    <property type="entry name" value="T2SP_F"/>
    <property type="match status" value="1"/>
</dbReference>
<keyword evidence="13" id="KW-1185">Reference proteome</keyword>
<keyword evidence="6 9" id="KW-0812">Transmembrane</keyword>
<evidence type="ECO:0000256" key="7">
    <source>
        <dbReference type="ARBA" id="ARBA00022989"/>
    </source>
</evidence>
<feature type="domain" description="Type II secretion system protein GspF" evidence="11">
    <location>
        <begin position="288"/>
        <end position="410"/>
    </location>
</feature>
<evidence type="ECO:0000256" key="3">
    <source>
        <dbReference type="ARBA" id="ARBA00022448"/>
    </source>
</evidence>
<comment type="subcellular location">
    <subcellularLocation>
        <location evidence="1 9">Cell inner membrane</location>
        <topology evidence="1 9">Multi-pass membrane protein</topology>
    </subcellularLocation>
</comment>